<organism evidence="1 2">
    <name type="scientific">Paenibacillus borealis</name>
    <dbReference type="NCBI Taxonomy" id="160799"/>
    <lineage>
        <taxon>Bacteria</taxon>
        <taxon>Bacillati</taxon>
        <taxon>Bacillota</taxon>
        <taxon>Bacilli</taxon>
        <taxon>Bacillales</taxon>
        <taxon>Paenibacillaceae</taxon>
        <taxon>Paenibacillus</taxon>
    </lineage>
</organism>
<dbReference type="InterPro" id="IPR008822">
    <property type="entry name" value="Endonuclease_RusA-like"/>
</dbReference>
<reference evidence="1" key="1">
    <citation type="submission" date="2014-08" db="EMBL/GenBank/DDBJ databases">
        <title>Comparative genomics of the Paenibacillus odorifer group.</title>
        <authorList>
            <person name="den Bakker H.C."/>
            <person name="Tsai Y.-C.Y.-C."/>
            <person name="Martin N."/>
            <person name="Korlach J."/>
            <person name="Wiedmann M."/>
        </authorList>
    </citation>
    <scope>NUCLEOTIDE SEQUENCE [LARGE SCALE GENOMIC DNA]</scope>
    <source>
        <strain evidence="1">DSM 13188</strain>
    </source>
</reference>
<dbReference type="GO" id="GO:0000287">
    <property type="term" value="F:magnesium ion binding"/>
    <property type="evidence" value="ECO:0007669"/>
    <property type="project" value="InterPro"/>
</dbReference>
<dbReference type="InterPro" id="IPR036614">
    <property type="entry name" value="RusA-like_sf"/>
</dbReference>
<dbReference type="Proteomes" id="UP000029518">
    <property type="component" value="Chromosome"/>
</dbReference>
<evidence type="ECO:0000313" key="1">
    <source>
        <dbReference type="EMBL" id="AIQ59713.1"/>
    </source>
</evidence>
<evidence type="ECO:0008006" key="3">
    <source>
        <dbReference type="Google" id="ProtNLM"/>
    </source>
</evidence>
<dbReference type="OrthoDB" id="5114842at2"/>
<accession>A0A089LKL8</accession>
<keyword evidence="2" id="KW-1185">Reference proteome</keyword>
<dbReference type="Pfam" id="PF05866">
    <property type="entry name" value="RusA"/>
    <property type="match status" value="1"/>
</dbReference>
<dbReference type="SUPFAM" id="SSF103084">
    <property type="entry name" value="Holliday junction resolvase RusA"/>
    <property type="match status" value="1"/>
</dbReference>
<evidence type="ECO:0000313" key="2">
    <source>
        <dbReference type="Proteomes" id="UP000029518"/>
    </source>
</evidence>
<dbReference type="HOGENOM" id="CLU_124338_1_0_9"/>
<protein>
    <recommendedName>
        <fullName evidence="3">Holliday junction resolvase</fullName>
    </recommendedName>
</protein>
<dbReference type="GO" id="GO:0006310">
    <property type="term" value="P:DNA recombination"/>
    <property type="evidence" value="ECO:0007669"/>
    <property type="project" value="InterPro"/>
</dbReference>
<dbReference type="RefSeq" id="WP_042215835.1">
    <property type="nucleotide sequence ID" value="NZ_CP009285.1"/>
</dbReference>
<gene>
    <name evidence="1" type="ORF">PBOR_24230</name>
</gene>
<dbReference type="KEGG" id="pbd:PBOR_24230"/>
<dbReference type="EMBL" id="CP009285">
    <property type="protein sequence ID" value="AIQ59713.1"/>
    <property type="molecule type" value="Genomic_DNA"/>
</dbReference>
<dbReference type="AlphaFoldDB" id="A0A089LKL8"/>
<name>A0A089LKL8_PAEBO</name>
<dbReference type="Gene3D" id="3.30.1330.70">
    <property type="entry name" value="Holliday junction resolvase RusA"/>
    <property type="match status" value="1"/>
</dbReference>
<sequence>MIQFVVYGEPVAQGRPKFSTAGGFTRAYDPAKSRDYKDYVRLAAREYAPAALLEGALGIAITAYRSTPKSFSKKKAAEAERGEILPVTKPDADNYLKGVKDALKGIIWKDDSQVVDAFVRKRYSNRPRIEVKIKELT</sequence>
<proteinExistence type="predicted"/>
<dbReference type="GO" id="GO:0006281">
    <property type="term" value="P:DNA repair"/>
    <property type="evidence" value="ECO:0007669"/>
    <property type="project" value="InterPro"/>
</dbReference>